<keyword evidence="1" id="KW-1133">Transmembrane helix</keyword>
<evidence type="ECO:0000313" key="3">
    <source>
        <dbReference type="Proteomes" id="UP001244640"/>
    </source>
</evidence>
<protein>
    <submittedName>
        <fullName evidence="2">Uncharacterized protein</fullName>
    </submittedName>
</protein>
<dbReference type="RefSeq" id="WP_307185133.1">
    <property type="nucleotide sequence ID" value="NZ_JAUTBA010000001.1"/>
</dbReference>
<feature type="transmembrane region" description="Helical" evidence="1">
    <location>
        <begin position="26"/>
        <end position="45"/>
    </location>
</feature>
<sequence length="172" mass="19728">MAELKSKYELRSPEVQEVMNKPPHFFISWGNLLITLSILLAMLLINKIQIKNYDRFLATISSNQLIVNENCLVIKLNMDDPKIEYDHGLETQITFLGDKSVDLGSILGTIDSSWCQDQHTYISLKSTLYQTKKLRLDNSRVIEPVDGMNVGLKITTSKENIIESMIRKLIKR</sequence>
<reference evidence="2 3" key="1">
    <citation type="submission" date="2023-07" db="EMBL/GenBank/DDBJ databases">
        <title>Functional and genomic diversity of the sorghum phyllosphere microbiome.</title>
        <authorList>
            <person name="Shade A."/>
        </authorList>
    </citation>
    <scope>NUCLEOTIDE SEQUENCE [LARGE SCALE GENOMIC DNA]</scope>
    <source>
        <strain evidence="2 3">SORGH_AS_0892</strain>
    </source>
</reference>
<evidence type="ECO:0000313" key="2">
    <source>
        <dbReference type="EMBL" id="MDQ1149268.1"/>
    </source>
</evidence>
<keyword evidence="3" id="KW-1185">Reference proteome</keyword>
<keyword evidence="1" id="KW-0472">Membrane</keyword>
<comment type="caution">
    <text evidence="2">The sequence shown here is derived from an EMBL/GenBank/DDBJ whole genome shotgun (WGS) entry which is preliminary data.</text>
</comment>
<name>A0ABU0U2S8_9SPHI</name>
<evidence type="ECO:0000256" key="1">
    <source>
        <dbReference type="SAM" id="Phobius"/>
    </source>
</evidence>
<proteinExistence type="predicted"/>
<keyword evidence="1" id="KW-0812">Transmembrane</keyword>
<dbReference type="EMBL" id="JAUTBA010000001">
    <property type="protein sequence ID" value="MDQ1149268.1"/>
    <property type="molecule type" value="Genomic_DNA"/>
</dbReference>
<accession>A0ABU0U2S8</accession>
<organism evidence="2 3">
    <name type="scientific">Sphingobacterium zeae</name>
    <dbReference type="NCBI Taxonomy" id="1776859"/>
    <lineage>
        <taxon>Bacteria</taxon>
        <taxon>Pseudomonadati</taxon>
        <taxon>Bacteroidota</taxon>
        <taxon>Sphingobacteriia</taxon>
        <taxon>Sphingobacteriales</taxon>
        <taxon>Sphingobacteriaceae</taxon>
        <taxon>Sphingobacterium</taxon>
    </lineage>
</organism>
<gene>
    <name evidence="2" type="ORF">QE382_001252</name>
</gene>
<dbReference type="Proteomes" id="UP001244640">
    <property type="component" value="Unassembled WGS sequence"/>
</dbReference>